<dbReference type="STRING" id="670580.A0A1X6N696"/>
<dbReference type="RefSeq" id="XP_024340810.1">
    <property type="nucleotide sequence ID" value="XM_024484862.1"/>
</dbReference>
<feature type="transmembrane region" description="Helical" evidence="2">
    <location>
        <begin position="76"/>
        <end position="96"/>
    </location>
</feature>
<proteinExistence type="predicted"/>
<keyword evidence="4" id="KW-1185">Reference proteome</keyword>
<feature type="region of interest" description="Disordered" evidence="1">
    <location>
        <begin position="109"/>
        <end position="196"/>
    </location>
</feature>
<feature type="compositionally biased region" description="Low complexity" evidence="1">
    <location>
        <begin position="171"/>
        <end position="191"/>
    </location>
</feature>
<gene>
    <name evidence="3" type="ORF">POSPLADRAFT_1138054</name>
</gene>
<keyword evidence="2" id="KW-0812">Transmembrane</keyword>
<reference evidence="3 4" key="1">
    <citation type="submission" date="2017-04" db="EMBL/GenBank/DDBJ databases">
        <title>Genome Sequence of the Model Brown-Rot Fungus Postia placenta SB12.</title>
        <authorList>
            <consortium name="DOE Joint Genome Institute"/>
            <person name="Gaskell J."/>
            <person name="Kersten P."/>
            <person name="Larrondo L.F."/>
            <person name="Canessa P."/>
            <person name="Martinez D."/>
            <person name="Hibbett D."/>
            <person name="Schmoll M."/>
            <person name="Kubicek C.P."/>
            <person name="Martinez A.T."/>
            <person name="Yadav J."/>
            <person name="Master E."/>
            <person name="Magnuson J.K."/>
            <person name="James T."/>
            <person name="Yaver D."/>
            <person name="Berka R."/>
            <person name="Labutti K."/>
            <person name="Lipzen A."/>
            <person name="Aerts A."/>
            <person name="Barry K."/>
            <person name="Henrissat B."/>
            <person name="Blanchette R."/>
            <person name="Grigoriev I."/>
            <person name="Cullen D."/>
        </authorList>
    </citation>
    <scope>NUCLEOTIDE SEQUENCE [LARGE SCALE GENOMIC DNA]</scope>
    <source>
        <strain evidence="3 4">MAD-698-R-SB12</strain>
    </source>
</reference>
<feature type="transmembrane region" description="Helical" evidence="2">
    <location>
        <begin position="38"/>
        <end position="56"/>
    </location>
</feature>
<evidence type="ECO:0000256" key="2">
    <source>
        <dbReference type="SAM" id="Phobius"/>
    </source>
</evidence>
<keyword evidence="2" id="KW-1133">Transmembrane helix</keyword>
<dbReference type="Proteomes" id="UP000194127">
    <property type="component" value="Unassembled WGS sequence"/>
</dbReference>
<dbReference type="EMBL" id="KZ110594">
    <property type="protein sequence ID" value="OSX64016.1"/>
    <property type="molecule type" value="Genomic_DNA"/>
</dbReference>
<feature type="compositionally biased region" description="Polar residues" evidence="1">
    <location>
        <begin position="137"/>
        <end position="165"/>
    </location>
</feature>
<dbReference type="OrthoDB" id="3248709at2759"/>
<dbReference type="GeneID" id="36329811"/>
<dbReference type="AlphaFoldDB" id="A0A1X6N696"/>
<keyword evidence="2" id="KW-0472">Membrane</keyword>
<evidence type="ECO:0000313" key="3">
    <source>
        <dbReference type="EMBL" id="OSX64016.1"/>
    </source>
</evidence>
<evidence type="ECO:0000256" key="1">
    <source>
        <dbReference type="SAM" id="MobiDB-lite"/>
    </source>
</evidence>
<accession>A0A1X6N696</accession>
<name>A0A1X6N696_9APHY</name>
<organism evidence="3 4">
    <name type="scientific">Postia placenta MAD-698-R-SB12</name>
    <dbReference type="NCBI Taxonomy" id="670580"/>
    <lineage>
        <taxon>Eukaryota</taxon>
        <taxon>Fungi</taxon>
        <taxon>Dikarya</taxon>
        <taxon>Basidiomycota</taxon>
        <taxon>Agaricomycotina</taxon>
        <taxon>Agaricomycetes</taxon>
        <taxon>Polyporales</taxon>
        <taxon>Adustoporiaceae</taxon>
        <taxon>Rhodonia</taxon>
    </lineage>
</organism>
<sequence length="227" mass="24308">MSQITKFLHNKALVTSQLNDATIADWLKPSRGEAMARLRTNGLSLLTAVVLTHLLPVPSPWTAISVLRERIPASGLYYLLCSVEVLLLAILSINILQVTYALKYPHATVVPPPRPSPAKTVGASSPKRQWRLKGLSPDSTPQRQKSFSYAASPVSTPSRTLNYTIPPSAPSPFDSSFSSSVGSVPGSPSSPLAAYRGRHSTVAGRAFDGSLLSRLARAASSSEDEDE</sequence>
<protein>
    <submittedName>
        <fullName evidence="3">Uncharacterized protein</fullName>
    </submittedName>
</protein>
<evidence type="ECO:0000313" key="4">
    <source>
        <dbReference type="Proteomes" id="UP000194127"/>
    </source>
</evidence>